<dbReference type="Proteomes" id="UP000051048">
    <property type="component" value="Unassembled WGS sequence"/>
</dbReference>
<protein>
    <recommendedName>
        <fullName evidence="3">DNA-damage-inducible protein J</fullName>
    </recommendedName>
</protein>
<comment type="caution">
    <text evidence="1">The sequence shown here is derived from an EMBL/GenBank/DDBJ whole genome shotgun (WGS) entry which is preliminary data.</text>
</comment>
<name>A0A0R1TLL8_9LACO</name>
<dbReference type="OrthoDB" id="9804867at2"/>
<evidence type="ECO:0008006" key="3">
    <source>
        <dbReference type="Google" id="ProtNLM"/>
    </source>
</evidence>
<proteinExistence type="predicted"/>
<sequence>MATVASTIRLEEDMREELVKKLAASGLTLNGYFNLAARQFLIQGKVPFEIKTEPEVKKVKFNDKTRKAIIRAYAEEEGVIPVTAKTFDNATDAMKELFDVE</sequence>
<gene>
    <name evidence="1" type="ORF">FC36_GL000454</name>
</gene>
<dbReference type="RefSeq" id="WP_025021359.1">
    <property type="nucleotide sequence ID" value="NZ_AZFH01000096.1"/>
</dbReference>
<dbReference type="EMBL" id="AZFH01000096">
    <property type="protein sequence ID" value="KRL79507.1"/>
    <property type="molecule type" value="Genomic_DNA"/>
</dbReference>
<dbReference type="GO" id="GO:0006355">
    <property type="term" value="P:regulation of DNA-templated transcription"/>
    <property type="evidence" value="ECO:0007669"/>
    <property type="project" value="InterPro"/>
</dbReference>
<dbReference type="AlphaFoldDB" id="A0A0R1TLL8"/>
<organism evidence="1 2">
    <name type="scientific">Ligilactobacillus equi DSM 15833 = JCM 10991</name>
    <dbReference type="NCBI Taxonomy" id="1423740"/>
    <lineage>
        <taxon>Bacteria</taxon>
        <taxon>Bacillati</taxon>
        <taxon>Bacillota</taxon>
        <taxon>Bacilli</taxon>
        <taxon>Lactobacillales</taxon>
        <taxon>Lactobacillaceae</taxon>
        <taxon>Ligilactobacillus</taxon>
    </lineage>
</organism>
<reference evidence="1 2" key="1">
    <citation type="journal article" date="2015" name="Genome Announc.">
        <title>Expanding the biotechnology potential of lactobacilli through comparative genomics of 213 strains and associated genera.</title>
        <authorList>
            <person name="Sun Z."/>
            <person name="Harris H.M."/>
            <person name="McCann A."/>
            <person name="Guo C."/>
            <person name="Argimon S."/>
            <person name="Zhang W."/>
            <person name="Yang X."/>
            <person name="Jeffery I.B."/>
            <person name="Cooney J.C."/>
            <person name="Kagawa T.F."/>
            <person name="Liu W."/>
            <person name="Song Y."/>
            <person name="Salvetti E."/>
            <person name="Wrobel A."/>
            <person name="Rasinkangas P."/>
            <person name="Parkhill J."/>
            <person name="Rea M.C."/>
            <person name="O'Sullivan O."/>
            <person name="Ritari J."/>
            <person name="Douillard F.P."/>
            <person name="Paul Ross R."/>
            <person name="Yang R."/>
            <person name="Briner A.E."/>
            <person name="Felis G.E."/>
            <person name="de Vos W.M."/>
            <person name="Barrangou R."/>
            <person name="Klaenhammer T.R."/>
            <person name="Caufield P.W."/>
            <person name="Cui Y."/>
            <person name="Zhang H."/>
            <person name="O'Toole P.W."/>
        </authorList>
    </citation>
    <scope>NUCLEOTIDE SEQUENCE [LARGE SCALE GENOMIC DNA]</scope>
    <source>
        <strain evidence="1 2">DSM 15833</strain>
    </source>
</reference>
<accession>A0A0R1TLL8</accession>
<evidence type="ECO:0000313" key="2">
    <source>
        <dbReference type="Proteomes" id="UP000051048"/>
    </source>
</evidence>
<dbReference type="Gene3D" id="1.10.1220.10">
    <property type="entry name" value="Met repressor-like"/>
    <property type="match status" value="1"/>
</dbReference>
<evidence type="ECO:0000313" key="1">
    <source>
        <dbReference type="EMBL" id="KRL79507.1"/>
    </source>
</evidence>
<dbReference type="InterPro" id="IPR013321">
    <property type="entry name" value="Arc_rbn_hlx_hlx"/>
</dbReference>
<dbReference type="PATRIC" id="fig|1423740.3.peg.488"/>